<dbReference type="InterPro" id="IPR001789">
    <property type="entry name" value="Sig_transdc_resp-reg_receiver"/>
</dbReference>
<keyword evidence="2" id="KW-0238">DNA-binding</keyword>
<dbReference type="GO" id="GO:0003700">
    <property type="term" value="F:DNA-binding transcription factor activity"/>
    <property type="evidence" value="ECO:0007669"/>
    <property type="project" value="InterPro"/>
</dbReference>
<dbReference type="GO" id="GO:0043565">
    <property type="term" value="F:sequence-specific DNA binding"/>
    <property type="evidence" value="ECO:0007669"/>
    <property type="project" value="InterPro"/>
</dbReference>
<evidence type="ECO:0000313" key="8">
    <source>
        <dbReference type="Proteomes" id="UP000325218"/>
    </source>
</evidence>
<dbReference type="Pfam" id="PF12833">
    <property type="entry name" value="HTH_18"/>
    <property type="match status" value="1"/>
</dbReference>
<dbReference type="InterPro" id="IPR020449">
    <property type="entry name" value="Tscrpt_reg_AraC-type_HTH"/>
</dbReference>
<dbReference type="InterPro" id="IPR009057">
    <property type="entry name" value="Homeodomain-like_sf"/>
</dbReference>
<evidence type="ECO:0000256" key="3">
    <source>
        <dbReference type="ARBA" id="ARBA00023163"/>
    </source>
</evidence>
<dbReference type="SUPFAM" id="SSF46689">
    <property type="entry name" value="Homeodomain-like"/>
    <property type="match status" value="2"/>
</dbReference>
<feature type="domain" description="HTH araC/xylS-type" evidence="5">
    <location>
        <begin position="420"/>
        <end position="518"/>
    </location>
</feature>
<dbReference type="SUPFAM" id="SSF52172">
    <property type="entry name" value="CheY-like"/>
    <property type="match status" value="1"/>
</dbReference>
<dbReference type="PANTHER" id="PTHR43280:SF10">
    <property type="entry name" value="REGULATORY PROTEIN POCR"/>
    <property type="match status" value="1"/>
</dbReference>
<dbReference type="PROSITE" id="PS01124">
    <property type="entry name" value="HTH_ARAC_FAMILY_2"/>
    <property type="match status" value="1"/>
</dbReference>
<evidence type="ECO:0000256" key="2">
    <source>
        <dbReference type="ARBA" id="ARBA00023125"/>
    </source>
</evidence>
<dbReference type="InterPro" id="IPR011006">
    <property type="entry name" value="CheY-like_superfamily"/>
</dbReference>
<keyword evidence="4" id="KW-0597">Phosphoprotein</keyword>
<dbReference type="SMART" id="SM00448">
    <property type="entry name" value="REC"/>
    <property type="match status" value="1"/>
</dbReference>
<evidence type="ECO:0000256" key="1">
    <source>
        <dbReference type="ARBA" id="ARBA00023015"/>
    </source>
</evidence>
<dbReference type="GO" id="GO:0000160">
    <property type="term" value="P:phosphorelay signal transduction system"/>
    <property type="evidence" value="ECO:0007669"/>
    <property type="project" value="InterPro"/>
</dbReference>
<dbReference type="PRINTS" id="PR00032">
    <property type="entry name" value="HTHARAC"/>
</dbReference>
<keyword evidence="1" id="KW-0805">Transcription regulation</keyword>
<dbReference type="Pfam" id="PF00072">
    <property type="entry name" value="Response_reg"/>
    <property type="match status" value="1"/>
</dbReference>
<dbReference type="SMART" id="SM00342">
    <property type="entry name" value="HTH_ARAC"/>
    <property type="match status" value="1"/>
</dbReference>
<dbReference type="AlphaFoldDB" id="A0A5D0CVY2"/>
<evidence type="ECO:0000313" key="7">
    <source>
        <dbReference type="EMBL" id="TYA13045.1"/>
    </source>
</evidence>
<sequence length="521" mass="60682">MKFCVWNHAPERTDEMLSILVVDDQREEREGIEFLIHELGLPLQVETAENGRAALAYLEKKPVDILFTDVRMPLMDGLQLTKQALSLQKGLKVILFSGFAEFEYAKTAISLGVSEYLLKPIHVEAFQSSLQKVIDELTHQAQLQITSQIKQSYVKKHVLFNLVNGLGMPSSMKGVALDLPDHYQGAILMEFEKNFFEDAEPDFEQFILTLLEGSSDYLNLNDCQSLLLFSRLPSRSFNSLLELGIHIRNSVQKKYKVNCYLAIHDEVIHLSELSACLIQLDQLMEYRFFSPDYFVFDAKTDFYVSDDRLPELSDHDLLNQIRRDLTDRDFFGVRANTELLYQKYAKQLQLSKLYVKYMFSSLYQDIMTSSAPIPETELSREIEKLYKADELKEIKEILFEAIARLEQQYSCSEFLHRDIAFVKQYIEEHYGEDLSLELLAARVHLSPHYLSSMFKKHTGYGLNKYIKHVRMKIAKDLLLQSHLKVSDICYQVGFQNVSYFCQNFRDFFGQTPERFRQANRR</sequence>
<evidence type="ECO:0000259" key="6">
    <source>
        <dbReference type="PROSITE" id="PS50110"/>
    </source>
</evidence>
<protein>
    <submittedName>
        <fullName evidence="7">Response regulator</fullName>
    </submittedName>
</protein>
<feature type="domain" description="Response regulatory" evidence="6">
    <location>
        <begin position="18"/>
        <end position="134"/>
    </location>
</feature>
<organism evidence="7 8">
    <name type="scientific">Paenibacillus faecis</name>
    <dbReference type="NCBI Taxonomy" id="862114"/>
    <lineage>
        <taxon>Bacteria</taxon>
        <taxon>Bacillati</taxon>
        <taxon>Bacillota</taxon>
        <taxon>Bacilli</taxon>
        <taxon>Bacillales</taxon>
        <taxon>Paenibacillaceae</taxon>
        <taxon>Paenibacillus</taxon>
    </lineage>
</organism>
<evidence type="ECO:0000259" key="5">
    <source>
        <dbReference type="PROSITE" id="PS01124"/>
    </source>
</evidence>
<keyword evidence="3" id="KW-0804">Transcription</keyword>
<dbReference type="OrthoDB" id="9794370at2"/>
<dbReference type="EMBL" id="VSDO01000002">
    <property type="protein sequence ID" value="TYA13045.1"/>
    <property type="molecule type" value="Genomic_DNA"/>
</dbReference>
<accession>A0A5D0CVY2</accession>
<keyword evidence="8" id="KW-1185">Reference proteome</keyword>
<evidence type="ECO:0000256" key="4">
    <source>
        <dbReference type="PROSITE-ProRule" id="PRU00169"/>
    </source>
</evidence>
<dbReference type="Gene3D" id="1.10.10.60">
    <property type="entry name" value="Homeodomain-like"/>
    <property type="match status" value="2"/>
</dbReference>
<dbReference type="PROSITE" id="PS00041">
    <property type="entry name" value="HTH_ARAC_FAMILY_1"/>
    <property type="match status" value="1"/>
</dbReference>
<dbReference type="CDD" id="cd17536">
    <property type="entry name" value="REC_YesN-like"/>
    <property type="match status" value="1"/>
</dbReference>
<dbReference type="InterPro" id="IPR018062">
    <property type="entry name" value="HTH_AraC-typ_CS"/>
</dbReference>
<dbReference type="InterPro" id="IPR018060">
    <property type="entry name" value="HTH_AraC"/>
</dbReference>
<dbReference type="PANTHER" id="PTHR43280">
    <property type="entry name" value="ARAC-FAMILY TRANSCRIPTIONAL REGULATOR"/>
    <property type="match status" value="1"/>
</dbReference>
<dbReference type="Gene3D" id="3.40.50.2300">
    <property type="match status" value="1"/>
</dbReference>
<name>A0A5D0CVY2_9BACL</name>
<comment type="caution">
    <text evidence="7">The sequence shown here is derived from an EMBL/GenBank/DDBJ whole genome shotgun (WGS) entry which is preliminary data.</text>
</comment>
<feature type="modified residue" description="4-aspartylphosphate" evidence="4">
    <location>
        <position position="69"/>
    </location>
</feature>
<reference evidence="7 8" key="1">
    <citation type="submission" date="2019-08" db="EMBL/GenBank/DDBJ databases">
        <title>Genome sequencing of Paenibacillus faecis DSM 23593(T).</title>
        <authorList>
            <person name="Kook J.-K."/>
            <person name="Park S.-N."/>
            <person name="Lim Y.K."/>
        </authorList>
    </citation>
    <scope>NUCLEOTIDE SEQUENCE [LARGE SCALE GENOMIC DNA]</scope>
    <source>
        <strain evidence="7 8">DSM 23593</strain>
    </source>
</reference>
<gene>
    <name evidence="7" type="ORF">FRY98_10200</name>
</gene>
<proteinExistence type="predicted"/>
<dbReference type="Proteomes" id="UP000325218">
    <property type="component" value="Unassembled WGS sequence"/>
</dbReference>
<dbReference type="PROSITE" id="PS50110">
    <property type="entry name" value="RESPONSE_REGULATORY"/>
    <property type="match status" value="1"/>
</dbReference>